<dbReference type="KEGG" id="mis:MICPUN_107816"/>
<protein>
    <submittedName>
        <fullName evidence="4">Negatively light-regulated protein</fullName>
    </submittedName>
</protein>
<feature type="compositionally biased region" description="Basic and acidic residues" evidence="3">
    <location>
        <begin position="40"/>
        <end position="52"/>
    </location>
</feature>
<feature type="region of interest" description="Disordered" evidence="3">
    <location>
        <begin position="36"/>
        <end position="66"/>
    </location>
</feature>
<gene>
    <name evidence="4" type="ORF">MICPUN_107816</name>
</gene>
<dbReference type="AlphaFoldDB" id="C1DZR8"/>
<dbReference type="Proteomes" id="UP000002009">
    <property type="component" value="Chromosome 2"/>
</dbReference>
<evidence type="ECO:0000313" key="4">
    <source>
        <dbReference type="EMBL" id="ACO60697.1"/>
    </source>
</evidence>
<keyword evidence="5" id="KW-1185">Reference proteome</keyword>
<evidence type="ECO:0000313" key="5">
    <source>
        <dbReference type="Proteomes" id="UP000002009"/>
    </source>
</evidence>
<dbReference type="OrthoDB" id="5949865at2759"/>
<accession>C1DZR8</accession>
<reference evidence="4 5" key="1">
    <citation type="journal article" date="2009" name="Science">
        <title>Green evolution and dynamic adaptations revealed by genomes of the marine picoeukaryotes Micromonas.</title>
        <authorList>
            <person name="Worden A.Z."/>
            <person name="Lee J.H."/>
            <person name="Mock T."/>
            <person name="Rouze P."/>
            <person name="Simmons M.P."/>
            <person name="Aerts A.L."/>
            <person name="Allen A.E."/>
            <person name="Cuvelier M.L."/>
            <person name="Derelle E."/>
            <person name="Everett M.V."/>
            <person name="Foulon E."/>
            <person name="Grimwood J."/>
            <person name="Gundlach H."/>
            <person name="Henrissat B."/>
            <person name="Napoli C."/>
            <person name="McDonald S.M."/>
            <person name="Parker M.S."/>
            <person name="Rombauts S."/>
            <person name="Salamov A."/>
            <person name="Von Dassow P."/>
            <person name="Badger J.H."/>
            <person name="Coutinho P.M."/>
            <person name="Demir E."/>
            <person name="Dubchak I."/>
            <person name="Gentemann C."/>
            <person name="Eikrem W."/>
            <person name="Gready J.E."/>
            <person name="John U."/>
            <person name="Lanier W."/>
            <person name="Lindquist E.A."/>
            <person name="Lucas S."/>
            <person name="Mayer K.F."/>
            <person name="Moreau H."/>
            <person name="Not F."/>
            <person name="Otillar R."/>
            <person name="Panaud O."/>
            <person name="Pangilinan J."/>
            <person name="Paulsen I."/>
            <person name="Piegu B."/>
            <person name="Poliakov A."/>
            <person name="Robbens S."/>
            <person name="Schmutz J."/>
            <person name="Toulza E."/>
            <person name="Wyss T."/>
            <person name="Zelensky A."/>
            <person name="Zhou K."/>
            <person name="Armbrust E.V."/>
            <person name="Bhattacharya D."/>
            <person name="Goodenough U.W."/>
            <person name="Van de Peer Y."/>
            <person name="Grigoriev I.V."/>
        </authorList>
    </citation>
    <scope>NUCLEOTIDE SEQUENCE [LARGE SCALE GENOMIC DNA]</scope>
    <source>
        <strain evidence="5">RCC299 / NOUM17</strain>
    </source>
</reference>
<dbReference type="InParanoid" id="C1DZR8"/>
<dbReference type="Pfam" id="PF04667">
    <property type="entry name" value="Endosulfine"/>
    <property type="match status" value="1"/>
</dbReference>
<name>C1DZR8_MICCC</name>
<dbReference type="GeneID" id="8241103"/>
<dbReference type="EMBL" id="CP001323">
    <property type="protein sequence ID" value="ACO60697.1"/>
    <property type="molecule type" value="Genomic_DNA"/>
</dbReference>
<dbReference type="InterPro" id="IPR006760">
    <property type="entry name" value="Endosulphine"/>
</dbReference>
<organism evidence="4 5">
    <name type="scientific">Micromonas commoda (strain RCC299 / NOUM17 / CCMP2709)</name>
    <name type="common">Picoplanktonic green alga</name>
    <dbReference type="NCBI Taxonomy" id="296587"/>
    <lineage>
        <taxon>Eukaryota</taxon>
        <taxon>Viridiplantae</taxon>
        <taxon>Chlorophyta</taxon>
        <taxon>Mamiellophyceae</taxon>
        <taxon>Mamiellales</taxon>
        <taxon>Mamiellaceae</taxon>
        <taxon>Micromonas</taxon>
    </lineage>
</organism>
<dbReference type="OMA" id="KGHEGPQ"/>
<comment type="similarity">
    <text evidence="1 2">Belongs to the endosulfine family.</text>
</comment>
<evidence type="ECO:0000256" key="2">
    <source>
        <dbReference type="RuleBase" id="RU363120"/>
    </source>
</evidence>
<evidence type="ECO:0000256" key="1">
    <source>
        <dbReference type="ARBA" id="ARBA00010520"/>
    </source>
</evidence>
<dbReference type="RefSeq" id="XP_002499439.1">
    <property type="nucleotide sequence ID" value="XM_002499393.1"/>
</dbReference>
<evidence type="ECO:0000256" key="3">
    <source>
        <dbReference type="SAM" id="MobiDB-lite"/>
    </source>
</evidence>
<sequence>MREQEEKLKAKFGGLAPKKKLIHKDVKYFDSADYSMHKQKHEDAKVEEDLHQPSKLNSSPAKPAGN</sequence>
<proteinExistence type="inferred from homology"/>